<accession>A0A2V4C262</accession>
<evidence type="ECO:0000313" key="2">
    <source>
        <dbReference type="Proteomes" id="UP000247681"/>
    </source>
</evidence>
<protein>
    <submittedName>
        <fullName evidence="1">Uncharacterized protein</fullName>
    </submittedName>
</protein>
<reference evidence="1 2" key="1">
    <citation type="submission" date="2018-05" db="EMBL/GenBank/DDBJ databases">
        <title>Flavobacterium sp. strain IMCC34758, incomplete genome.</title>
        <authorList>
            <person name="Joung Y."/>
        </authorList>
    </citation>
    <scope>NUCLEOTIDE SEQUENCE [LARGE SCALE GENOMIC DNA]</scope>
    <source>
        <strain evidence="1 2">IMCC34758</strain>
    </source>
</reference>
<proteinExistence type="predicted"/>
<dbReference type="AlphaFoldDB" id="A0A2V4C262"/>
<evidence type="ECO:0000313" key="1">
    <source>
        <dbReference type="EMBL" id="PXY44912.1"/>
    </source>
</evidence>
<gene>
    <name evidence="1" type="ORF">DMB68_09340</name>
</gene>
<dbReference type="Proteomes" id="UP000247681">
    <property type="component" value="Unassembled WGS sequence"/>
</dbReference>
<comment type="caution">
    <text evidence="1">The sequence shown here is derived from an EMBL/GenBank/DDBJ whole genome shotgun (WGS) entry which is preliminary data.</text>
</comment>
<keyword evidence="2" id="KW-1185">Reference proteome</keyword>
<organism evidence="1 2">
    <name type="scientific">Flavobacterium hydrophilum</name>
    <dbReference type="NCBI Taxonomy" id="2211445"/>
    <lineage>
        <taxon>Bacteria</taxon>
        <taxon>Pseudomonadati</taxon>
        <taxon>Bacteroidota</taxon>
        <taxon>Flavobacteriia</taxon>
        <taxon>Flavobacteriales</taxon>
        <taxon>Flavobacteriaceae</taxon>
        <taxon>Flavobacterium</taxon>
    </lineage>
</organism>
<name>A0A2V4C262_9FLAO</name>
<sequence length="84" mass="9947">MNFKDFGYFCHPFKQWRRGRAARLGSAKAPTPVRIRTMPLKPLKQFRGFFMSNFYEKLIKDIGSNPDDASRRDTEMCLFFLSNF</sequence>
<dbReference type="EMBL" id="QJHL01000002">
    <property type="protein sequence ID" value="PXY44912.1"/>
    <property type="molecule type" value="Genomic_DNA"/>
</dbReference>